<evidence type="ECO:0000256" key="3">
    <source>
        <dbReference type="ARBA" id="ARBA00007971"/>
    </source>
</evidence>
<keyword evidence="14" id="KW-0966">Cell projection</keyword>
<accession>A0ABW2QW20</accession>
<evidence type="ECO:0000256" key="6">
    <source>
        <dbReference type="ARBA" id="ARBA00022989"/>
    </source>
</evidence>
<keyword evidence="6 11" id="KW-1133">Transmembrane helix</keyword>
<dbReference type="InterPro" id="IPR043427">
    <property type="entry name" value="YscJ/FliF"/>
</dbReference>
<evidence type="ECO:0000256" key="2">
    <source>
        <dbReference type="ARBA" id="ARBA00004651"/>
    </source>
</evidence>
<evidence type="ECO:0000259" key="13">
    <source>
        <dbReference type="Pfam" id="PF08345"/>
    </source>
</evidence>
<evidence type="ECO:0000256" key="1">
    <source>
        <dbReference type="ARBA" id="ARBA00004117"/>
    </source>
</evidence>
<dbReference type="Pfam" id="PF01514">
    <property type="entry name" value="YscJ_FliF"/>
    <property type="match status" value="1"/>
</dbReference>
<evidence type="ECO:0000256" key="5">
    <source>
        <dbReference type="ARBA" id="ARBA00022692"/>
    </source>
</evidence>
<name>A0ABW2QW20_9NEIS</name>
<evidence type="ECO:0000256" key="9">
    <source>
        <dbReference type="PIRNR" id="PIRNR004862"/>
    </source>
</evidence>
<comment type="similarity">
    <text evidence="3 9">Belongs to the FliF family.</text>
</comment>
<keyword evidence="15" id="KW-1185">Reference proteome</keyword>
<organism evidence="14 15">
    <name type="scientific">Iodobacter arcticus</name>
    <dbReference type="NCBI Taxonomy" id="590593"/>
    <lineage>
        <taxon>Bacteria</taxon>
        <taxon>Pseudomonadati</taxon>
        <taxon>Pseudomonadota</taxon>
        <taxon>Betaproteobacteria</taxon>
        <taxon>Neisseriales</taxon>
        <taxon>Chitinibacteraceae</taxon>
        <taxon>Iodobacter</taxon>
    </lineage>
</organism>
<dbReference type="PANTHER" id="PTHR30046:SF0">
    <property type="entry name" value="FLAGELLAR M-RING PROTEIN"/>
    <property type="match status" value="1"/>
</dbReference>
<keyword evidence="5 11" id="KW-0812">Transmembrane</keyword>
<evidence type="ECO:0000259" key="12">
    <source>
        <dbReference type="Pfam" id="PF01514"/>
    </source>
</evidence>
<gene>
    <name evidence="14" type="primary">fliF</name>
    <name evidence="14" type="ORF">ACFQNF_04525</name>
</gene>
<comment type="subcellular location">
    <subcellularLocation>
        <location evidence="1 9">Bacterial flagellum basal body</location>
    </subcellularLocation>
    <subcellularLocation>
        <location evidence="2">Cell membrane</location>
        <topology evidence="2">Multi-pass membrane protein</topology>
    </subcellularLocation>
</comment>
<feature type="compositionally biased region" description="Basic and acidic residues" evidence="10">
    <location>
        <begin position="327"/>
        <end position="336"/>
    </location>
</feature>
<dbReference type="Proteomes" id="UP001596473">
    <property type="component" value="Unassembled WGS sequence"/>
</dbReference>
<dbReference type="InterPro" id="IPR006182">
    <property type="entry name" value="FliF_N_dom"/>
</dbReference>
<keyword evidence="14" id="KW-0282">Flagellum</keyword>
<dbReference type="EMBL" id="JBHTBQ010000006">
    <property type="protein sequence ID" value="MFC7419135.1"/>
    <property type="molecule type" value="Genomic_DNA"/>
</dbReference>
<dbReference type="NCBIfam" id="TIGR00206">
    <property type="entry name" value="fliF"/>
    <property type="match status" value="1"/>
</dbReference>
<dbReference type="Pfam" id="PF08345">
    <property type="entry name" value="YscJ_FliF_C"/>
    <property type="match status" value="1"/>
</dbReference>
<dbReference type="InterPro" id="IPR013556">
    <property type="entry name" value="Flag_M-ring_C"/>
</dbReference>
<keyword evidence="8 9" id="KW-0975">Bacterial flagellum</keyword>
<dbReference type="InterPro" id="IPR000067">
    <property type="entry name" value="FlgMring_FliF"/>
</dbReference>
<proteinExistence type="inferred from homology"/>
<dbReference type="PIRSF" id="PIRSF004862">
    <property type="entry name" value="FliF"/>
    <property type="match status" value="1"/>
</dbReference>
<evidence type="ECO:0000256" key="7">
    <source>
        <dbReference type="ARBA" id="ARBA00023136"/>
    </source>
</evidence>
<dbReference type="InterPro" id="IPR045851">
    <property type="entry name" value="AMP-bd_C_sf"/>
</dbReference>
<comment type="function">
    <text evidence="9">The M ring may be actively involved in energy transduction.</text>
</comment>
<dbReference type="PRINTS" id="PR01009">
    <property type="entry name" value="FLGMRINGFLIF"/>
</dbReference>
<feature type="transmembrane region" description="Helical" evidence="11">
    <location>
        <begin position="29"/>
        <end position="49"/>
    </location>
</feature>
<evidence type="ECO:0000313" key="15">
    <source>
        <dbReference type="Proteomes" id="UP001596473"/>
    </source>
</evidence>
<keyword evidence="4" id="KW-1003">Cell membrane</keyword>
<dbReference type="Gene3D" id="3.30.300.30">
    <property type="match status" value="1"/>
</dbReference>
<evidence type="ECO:0000256" key="10">
    <source>
        <dbReference type="SAM" id="MobiDB-lite"/>
    </source>
</evidence>
<evidence type="ECO:0000313" key="14">
    <source>
        <dbReference type="EMBL" id="MFC7419135.1"/>
    </source>
</evidence>
<keyword evidence="14" id="KW-0969">Cilium</keyword>
<evidence type="ECO:0000256" key="4">
    <source>
        <dbReference type="ARBA" id="ARBA00022475"/>
    </source>
</evidence>
<feature type="domain" description="Flagellar M-ring C-terminal" evidence="13">
    <location>
        <begin position="260"/>
        <end position="415"/>
    </location>
</feature>
<feature type="transmembrane region" description="Helical" evidence="11">
    <location>
        <begin position="437"/>
        <end position="456"/>
    </location>
</feature>
<sequence length="555" mass="60163">MFAQLKMGFENLRLKNIERSSNPASFIKLVLPIIVLAIAISVLLMLYLWHDDSNYKPVFGNTEKIAAADMMAVLDAEHIKYRLHPQSGQVLVENGDLGRVRMLLAAKGVVAKLPAGLELLDKNDPLGVSQFVQDVRFRRGLEGELVQSILALEPIANARVHLSIARSSSFVDSGIDKSSASVIVSLKRGQKLNQEQIAAIVNLVAGSVSSLSPQKVTLVDEAGSLLSARLEAGAAGFSGNENDSASRYREETLRSIRDLLDPVLGADNFKVSVTADVDNDQVEETREQYGAAPKITSEATRDEQTSEKSAIGIPGSLSNRPLNADPAKPETDDSRFKKNAMTRQYAYDKSITSTKKARGALRRLNVAVVLSNAAAPSVKAGWSPAQIANIEKILRNGLGINSERGDQLMVSTLPFTARPVATPWWQERSTIYDAISALAYVLGLLLVFFFVLRPVFKLLKEWMSKPATPLSLAAPPSELDITPASPALAAEGYSKSATAHGTAMPVVPLLENYDLPPAGSSVDVLVDHLKELAAKEPERVAEVVKQWVQKDGRNQ</sequence>
<protein>
    <recommendedName>
        <fullName evidence="9">Flagellar M-ring protein</fullName>
    </recommendedName>
</protein>
<feature type="region of interest" description="Disordered" evidence="10">
    <location>
        <begin position="281"/>
        <end position="338"/>
    </location>
</feature>
<evidence type="ECO:0000256" key="8">
    <source>
        <dbReference type="ARBA" id="ARBA00023143"/>
    </source>
</evidence>
<feature type="domain" description="Flagellar M-ring N-terminal" evidence="12">
    <location>
        <begin position="53"/>
        <end position="227"/>
    </location>
</feature>
<dbReference type="RefSeq" id="WP_380186435.1">
    <property type="nucleotide sequence ID" value="NZ_JBHTBQ010000006.1"/>
</dbReference>
<reference evidence="15" key="1">
    <citation type="journal article" date="2019" name="Int. J. Syst. Evol. Microbiol.">
        <title>The Global Catalogue of Microorganisms (GCM) 10K type strain sequencing project: providing services to taxonomists for standard genome sequencing and annotation.</title>
        <authorList>
            <consortium name="The Broad Institute Genomics Platform"/>
            <consortium name="The Broad Institute Genome Sequencing Center for Infectious Disease"/>
            <person name="Wu L."/>
            <person name="Ma J."/>
        </authorList>
    </citation>
    <scope>NUCLEOTIDE SEQUENCE [LARGE SCALE GENOMIC DNA]</scope>
    <source>
        <strain evidence="15">CCUG 62945</strain>
    </source>
</reference>
<keyword evidence="7 11" id="KW-0472">Membrane</keyword>
<comment type="caution">
    <text evidence="14">The sequence shown here is derived from an EMBL/GenBank/DDBJ whole genome shotgun (WGS) entry which is preliminary data.</text>
</comment>
<dbReference type="PANTHER" id="PTHR30046">
    <property type="entry name" value="FLAGELLAR M-RING PROTEIN"/>
    <property type="match status" value="1"/>
</dbReference>
<evidence type="ECO:0000256" key="11">
    <source>
        <dbReference type="SAM" id="Phobius"/>
    </source>
</evidence>